<protein>
    <submittedName>
        <fullName evidence="2">Uncharacterized protein</fullName>
    </submittedName>
</protein>
<evidence type="ECO:0000313" key="3">
    <source>
        <dbReference type="Proteomes" id="UP000233469"/>
    </source>
</evidence>
<accession>A0A2N1NC16</accession>
<proteinExistence type="predicted"/>
<evidence type="ECO:0000256" key="1">
    <source>
        <dbReference type="SAM" id="Coils"/>
    </source>
</evidence>
<dbReference type="AlphaFoldDB" id="A0A2N1NC16"/>
<comment type="caution">
    <text evidence="2">The sequence shown here is derived from an EMBL/GenBank/DDBJ whole genome shotgun (WGS) entry which is preliminary data.</text>
</comment>
<organism evidence="2 3">
    <name type="scientific">Rhizophagus irregularis</name>
    <dbReference type="NCBI Taxonomy" id="588596"/>
    <lineage>
        <taxon>Eukaryota</taxon>
        <taxon>Fungi</taxon>
        <taxon>Fungi incertae sedis</taxon>
        <taxon>Mucoromycota</taxon>
        <taxon>Glomeromycotina</taxon>
        <taxon>Glomeromycetes</taxon>
        <taxon>Glomerales</taxon>
        <taxon>Glomeraceae</taxon>
        <taxon>Rhizophagus</taxon>
    </lineage>
</organism>
<sequence length="313" mass="36607">MSFAMKKLRQFEYYEGHQDVYNNLSELQKQLERKEQEIEYNRMVMIKKNFNKFLNEMRNIIELIVKILNRIISSIKKAVVRIFSNNNNNNDKVDKEFCRTLEDIRKDLKLMISHLEKDPSNFSKFREMTFVLVLHTNKLKIHIEDMQKQLEEILREEKKHDSTLSLGSLFAAAAGAKISKTIIPSKIATFAADIFKFFSGIPATTCCGIVAVGMVLIGICKYDIVNNIENCKELSQQLRNLEIKIKTMEDYIPKNKEDEEKYKIMVSKEKTSNKESEEKTLSKKSEEECGLIKQLREYEISIKEYKDLLCPNC</sequence>
<feature type="coiled-coil region" evidence="1">
    <location>
        <begin position="14"/>
        <end position="44"/>
    </location>
</feature>
<dbReference type="VEuPathDB" id="FungiDB:RhiirA1_529937"/>
<dbReference type="EMBL" id="LLXL01000520">
    <property type="protein sequence ID" value="PKK71428.1"/>
    <property type="molecule type" value="Genomic_DNA"/>
</dbReference>
<evidence type="ECO:0000313" key="2">
    <source>
        <dbReference type="EMBL" id="PKK71428.1"/>
    </source>
</evidence>
<keyword evidence="1" id="KW-0175">Coiled coil</keyword>
<feature type="coiled-coil region" evidence="1">
    <location>
        <begin position="98"/>
        <end position="163"/>
    </location>
</feature>
<dbReference type="VEuPathDB" id="FungiDB:FUN_017721"/>
<feature type="coiled-coil region" evidence="1">
    <location>
        <begin position="224"/>
        <end position="251"/>
    </location>
</feature>
<reference evidence="2 3" key="1">
    <citation type="submission" date="2016-04" db="EMBL/GenBank/DDBJ databases">
        <title>Genome analyses suggest a sexual origin of heterokaryosis in a supposedly ancient asexual fungus.</title>
        <authorList>
            <person name="Ropars J."/>
            <person name="Sedzielewska K."/>
            <person name="Noel J."/>
            <person name="Charron P."/>
            <person name="Farinelli L."/>
            <person name="Marton T."/>
            <person name="Kruger M."/>
            <person name="Pelin A."/>
            <person name="Brachmann A."/>
            <person name="Corradi N."/>
        </authorList>
    </citation>
    <scope>NUCLEOTIDE SEQUENCE [LARGE SCALE GENOMIC DNA]</scope>
    <source>
        <strain evidence="2 3">C2</strain>
    </source>
</reference>
<name>A0A2N1NC16_9GLOM</name>
<gene>
    <name evidence="2" type="ORF">RhiirC2_865614</name>
</gene>
<reference evidence="2 3" key="2">
    <citation type="submission" date="2017-10" db="EMBL/GenBank/DDBJ databases">
        <title>Extensive intraspecific genome diversity in a model arbuscular mycorrhizal fungus.</title>
        <authorList>
            <person name="Chen E.C.H."/>
            <person name="Morin E."/>
            <person name="Baudet D."/>
            <person name="Noel J."/>
            <person name="Ndikumana S."/>
            <person name="Charron P."/>
            <person name="St-Onge C."/>
            <person name="Giorgi J."/>
            <person name="Grigoriev I.V."/>
            <person name="Roux C."/>
            <person name="Martin F.M."/>
            <person name="Corradi N."/>
        </authorList>
    </citation>
    <scope>NUCLEOTIDE SEQUENCE [LARGE SCALE GENOMIC DNA]</scope>
    <source>
        <strain evidence="2 3">C2</strain>
    </source>
</reference>
<dbReference type="Proteomes" id="UP000233469">
    <property type="component" value="Unassembled WGS sequence"/>
</dbReference>